<evidence type="ECO:0000256" key="2">
    <source>
        <dbReference type="ARBA" id="ARBA00022692"/>
    </source>
</evidence>
<dbReference type="InterPro" id="IPR049326">
    <property type="entry name" value="Rhodopsin_dom_fungi"/>
</dbReference>
<dbReference type="Proteomes" id="UP001320420">
    <property type="component" value="Unassembled WGS sequence"/>
</dbReference>
<comment type="subcellular location">
    <subcellularLocation>
        <location evidence="1">Membrane</location>
        <topology evidence="1">Multi-pass membrane protein</topology>
    </subcellularLocation>
</comment>
<evidence type="ECO:0000259" key="7">
    <source>
        <dbReference type="Pfam" id="PF20684"/>
    </source>
</evidence>
<evidence type="ECO:0000313" key="9">
    <source>
        <dbReference type="Proteomes" id="UP001320420"/>
    </source>
</evidence>
<reference evidence="8 9" key="1">
    <citation type="submission" date="2024-02" db="EMBL/GenBank/DDBJ databases">
        <title>De novo assembly and annotation of 12 fungi associated with fruit tree decline syndrome in Ontario, Canada.</title>
        <authorList>
            <person name="Sulman M."/>
            <person name="Ellouze W."/>
            <person name="Ilyukhin E."/>
        </authorList>
    </citation>
    <scope>NUCLEOTIDE SEQUENCE [LARGE SCALE GENOMIC DNA]</scope>
    <source>
        <strain evidence="8 9">M11/M66-122</strain>
    </source>
</reference>
<keyword evidence="9" id="KW-1185">Reference proteome</keyword>
<dbReference type="Pfam" id="PF20684">
    <property type="entry name" value="Fung_rhodopsin"/>
    <property type="match status" value="1"/>
</dbReference>
<gene>
    <name evidence="8" type="ORF">SLS62_009687</name>
</gene>
<keyword evidence="3 6" id="KW-1133">Transmembrane helix</keyword>
<evidence type="ECO:0000256" key="6">
    <source>
        <dbReference type="SAM" id="Phobius"/>
    </source>
</evidence>
<feature type="transmembrane region" description="Helical" evidence="6">
    <location>
        <begin position="197"/>
        <end position="215"/>
    </location>
</feature>
<dbReference type="EMBL" id="JAKJXP020000106">
    <property type="protein sequence ID" value="KAK7745646.1"/>
    <property type="molecule type" value="Genomic_DNA"/>
</dbReference>
<feature type="transmembrane region" description="Helical" evidence="6">
    <location>
        <begin position="118"/>
        <end position="145"/>
    </location>
</feature>
<dbReference type="AlphaFoldDB" id="A0AAN9UD12"/>
<organism evidence="8 9">
    <name type="scientific">Diatrype stigma</name>
    <dbReference type="NCBI Taxonomy" id="117547"/>
    <lineage>
        <taxon>Eukaryota</taxon>
        <taxon>Fungi</taxon>
        <taxon>Dikarya</taxon>
        <taxon>Ascomycota</taxon>
        <taxon>Pezizomycotina</taxon>
        <taxon>Sordariomycetes</taxon>
        <taxon>Xylariomycetidae</taxon>
        <taxon>Xylariales</taxon>
        <taxon>Diatrypaceae</taxon>
        <taxon>Diatrype</taxon>
    </lineage>
</organism>
<accession>A0AAN9UD12</accession>
<feature type="transmembrane region" description="Helical" evidence="6">
    <location>
        <begin position="79"/>
        <end position="106"/>
    </location>
</feature>
<dbReference type="PANTHER" id="PTHR33048:SF47">
    <property type="entry name" value="INTEGRAL MEMBRANE PROTEIN-RELATED"/>
    <property type="match status" value="1"/>
</dbReference>
<keyword evidence="2 6" id="KW-0812">Transmembrane</keyword>
<evidence type="ECO:0000313" key="8">
    <source>
        <dbReference type="EMBL" id="KAK7745646.1"/>
    </source>
</evidence>
<evidence type="ECO:0000256" key="4">
    <source>
        <dbReference type="ARBA" id="ARBA00023136"/>
    </source>
</evidence>
<feature type="domain" description="Rhodopsin" evidence="7">
    <location>
        <begin position="42"/>
        <end position="210"/>
    </location>
</feature>
<evidence type="ECO:0000256" key="5">
    <source>
        <dbReference type="ARBA" id="ARBA00038359"/>
    </source>
</evidence>
<comment type="similarity">
    <text evidence="5">Belongs to the SAT4 family.</text>
</comment>
<evidence type="ECO:0000256" key="3">
    <source>
        <dbReference type="ARBA" id="ARBA00022989"/>
    </source>
</evidence>
<sequence>MASSLSPFLLELTGRASPSGTFQGTPPAELPAENGVHVWHVAIVTLLMCIAHAGLMANATHNGMGLHVWQYDAELNARYYLWIGISSEFYVLGLCGFKCALILQYLQLFGVNSRFRWACYGLLFFCVGYLFCNLMTEFLGCTPIAKKWEPNLPGHCINSVATNSFYGACSMASDLAIAILPLTMIWRLQFQSKRQKLGLSLVLSCGFVLVSLYPGRSSTGASS</sequence>
<protein>
    <recommendedName>
        <fullName evidence="7">Rhodopsin domain-containing protein</fullName>
    </recommendedName>
</protein>
<comment type="caution">
    <text evidence="8">The sequence shown here is derived from an EMBL/GenBank/DDBJ whole genome shotgun (WGS) entry which is preliminary data.</text>
</comment>
<evidence type="ECO:0000256" key="1">
    <source>
        <dbReference type="ARBA" id="ARBA00004141"/>
    </source>
</evidence>
<dbReference type="InterPro" id="IPR052337">
    <property type="entry name" value="SAT4-like"/>
</dbReference>
<name>A0AAN9UD12_9PEZI</name>
<dbReference type="PANTHER" id="PTHR33048">
    <property type="entry name" value="PTH11-LIKE INTEGRAL MEMBRANE PROTEIN (AFU_ORTHOLOGUE AFUA_5G11245)"/>
    <property type="match status" value="1"/>
</dbReference>
<feature type="transmembrane region" description="Helical" evidence="6">
    <location>
        <begin position="38"/>
        <end position="59"/>
    </location>
</feature>
<dbReference type="GO" id="GO:0016020">
    <property type="term" value="C:membrane"/>
    <property type="evidence" value="ECO:0007669"/>
    <property type="project" value="UniProtKB-SubCell"/>
</dbReference>
<keyword evidence="4 6" id="KW-0472">Membrane</keyword>
<proteinExistence type="inferred from homology"/>